<dbReference type="Gene3D" id="3.40.390.10">
    <property type="entry name" value="Collagenase (Catalytic Domain)"/>
    <property type="match status" value="1"/>
</dbReference>
<dbReference type="InterPro" id="IPR006026">
    <property type="entry name" value="Peptidase_Metallo"/>
</dbReference>
<evidence type="ECO:0000256" key="7">
    <source>
        <dbReference type="ARBA" id="ARBA00022729"/>
    </source>
</evidence>
<dbReference type="InterPro" id="IPR050557">
    <property type="entry name" value="RTX_toxin/Mannuronan_C5-epim"/>
</dbReference>
<dbReference type="Proteomes" id="UP001595604">
    <property type="component" value="Unassembled WGS sequence"/>
</dbReference>
<dbReference type="InterPro" id="IPR001818">
    <property type="entry name" value="Pept_M10_metallopeptidase"/>
</dbReference>
<keyword evidence="13" id="KW-1185">Reference proteome</keyword>
<dbReference type="InterPro" id="IPR024079">
    <property type="entry name" value="MetalloPept_cat_dom_sf"/>
</dbReference>
<dbReference type="InterPro" id="IPR011049">
    <property type="entry name" value="Serralysin-like_metalloprot_C"/>
</dbReference>
<evidence type="ECO:0000256" key="9">
    <source>
        <dbReference type="ARBA" id="ARBA00022801"/>
    </source>
</evidence>
<dbReference type="SUPFAM" id="SSF51120">
    <property type="entry name" value="beta-Roll"/>
    <property type="match status" value="3"/>
</dbReference>
<comment type="similarity">
    <text evidence="3">Belongs to the peptidase M10B family.</text>
</comment>
<dbReference type="InterPro" id="IPR028994">
    <property type="entry name" value="Integrin_alpha_N"/>
</dbReference>
<accession>A0ABV7ITA7</accession>
<keyword evidence="7" id="KW-0732">Signal</keyword>
<proteinExistence type="inferred from homology"/>
<dbReference type="PROSITE" id="PS00330">
    <property type="entry name" value="HEMOLYSIN_CALCIUM"/>
    <property type="match status" value="4"/>
</dbReference>
<dbReference type="Pfam" id="PF00413">
    <property type="entry name" value="Peptidase_M10"/>
    <property type="match status" value="1"/>
</dbReference>
<dbReference type="Pfam" id="PF08548">
    <property type="entry name" value="Peptidase_M10_C"/>
    <property type="match status" value="1"/>
</dbReference>
<dbReference type="InterPro" id="IPR001343">
    <property type="entry name" value="Hemolysn_Ca-bd"/>
</dbReference>
<keyword evidence="10" id="KW-0862">Zinc</keyword>
<comment type="caution">
    <text evidence="12">The sequence shown here is derived from an EMBL/GenBank/DDBJ whole genome shotgun (WGS) entry which is preliminary data.</text>
</comment>
<dbReference type="PRINTS" id="PR00313">
    <property type="entry name" value="CABNDNGRPT"/>
</dbReference>
<keyword evidence="6" id="KW-0479">Metal-binding</keyword>
<evidence type="ECO:0000259" key="11">
    <source>
        <dbReference type="SMART" id="SM00235"/>
    </source>
</evidence>
<keyword evidence="9" id="KW-0378">Hydrolase</keyword>
<dbReference type="RefSeq" id="WP_379508784.1">
    <property type="nucleotide sequence ID" value="NZ_JBHRTQ010000004.1"/>
</dbReference>
<evidence type="ECO:0000313" key="12">
    <source>
        <dbReference type="EMBL" id="MFC3173397.1"/>
    </source>
</evidence>
<evidence type="ECO:0000256" key="8">
    <source>
        <dbReference type="ARBA" id="ARBA00022737"/>
    </source>
</evidence>
<keyword evidence="8" id="KW-0677">Repeat</keyword>
<evidence type="ECO:0000256" key="4">
    <source>
        <dbReference type="ARBA" id="ARBA00022525"/>
    </source>
</evidence>
<comment type="subcellular location">
    <subcellularLocation>
        <location evidence="2">Secreted</location>
    </subcellularLocation>
</comment>
<organism evidence="12 13">
    <name type="scientific">Novosphingobium bradum</name>
    <dbReference type="NCBI Taxonomy" id="1737444"/>
    <lineage>
        <taxon>Bacteria</taxon>
        <taxon>Pseudomonadati</taxon>
        <taxon>Pseudomonadota</taxon>
        <taxon>Alphaproteobacteria</taxon>
        <taxon>Sphingomonadales</taxon>
        <taxon>Sphingomonadaceae</taxon>
        <taxon>Novosphingobium</taxon>
    </lineage>
</organism>
<keyword evidence="5" id="KW-0645">Protease</keyword>
<dbReference type="InterPro" id="IPR013517">
    <property type="entry name" value="FG-GAP"/>
</dbReference>
<dbReference type="EMBL" id="JBHRTQ010000004">
    <property type="protein sequence ID" value="MFC3173397.1"/>
    <property type="molecule type" value="Genomic_DNA"/>
</dbReference>
<dbReference type="SMART" id="SM00235">
    <property type="entry name" value="ZnMc"/>
    <property type="match status" value="1"/>
</dbReference>
<sequence length="911" mass="91790">MTVVTDYTALLSDSISSSPGKAAFYTYSFAATPPAYLADTYSAAQLASFRPLTSAEQGVARTALNMWASASGVTLFEVTQGVGDINFGVYDMALLGQAGFAGFAYYGTDSRYGVDSDVFLSSADASNLHVVLHEVGHAFGLKHPFDGTITLDPSLNDFAHTVMSYTPGSSTGSTLGTFDLQAIQYLYGSASNDGTQVASWSWNATTETLTQTGSAAADIIAGVAARDIISGGLGADSITGGSGGDSLDGGDGNDTISAVVAPGYGAVTMLGGTGDDSLSLQIATSAPAFSIDGGTGNDTLTITSAAYYSPFIVSLASSAVQIANVERVYVLGGPAADQITGTAAGEQIQGFAGADYLAGLGGNDTFFGGDGADTLVGGAGVDYLSGDGGADRFVFLDATDSTPVATDTIADFATGTDLFDTSAMPLWDVQVTGAGGSWAVSGAGLSGAFRVTVNGTFALSDVVRQTVGVHLVGTASAESLTGLAGRDFLEGSAGNDTLSGAGGGDYLSGGTGNDVLDGGAGNDVALVADARGAVTVSHDQTAHTLVLATTTEGTDRLVRVEQVRFSDGLYSFAFTNPGAAVVANFNPANGWASQDQYPRHVADINGDGYADIVGFGYAGVLVSFGSAAGTFSTAAVVVSNFGQTAGWANDNGFHRELADINGDGRADILGFGYAGTLVSLAKANGTFDNPFTGVADFGVNQGWANQNGFARTVGDVNGDGKADLVGFGYAGTLVSLGNGDGTFKPVITGLANFGVNQGWTSDNAFHRALADVNGDGKADLIGFGQGGTLVALSNGDGTFANANLVLANFGAGQGWTSNDASNRLVVDVNGDHIADIVGFGPTGTLVAFGNGDGTFTDAGQDLANFGSGQGWTSDNTFHREVADMNHDGLADVVGFGIAGVLVGLNQGDFLL</sequence>
<gene>
    <name evidence="12" type="ORF">ACFOD9_03940</name>
</gene>
<protein>
    <submittedName>
        <fullName evidence="12">FG-GAP-like repeat-containing protein</fullName>
    </submittedName>
</protein>
<dbReference type="Gene3D" id="2.130.10.130">
    <property type="entry name" value="Integrin alpha, N-terminal"/>
    <property type="match status" value="1"/>
</dbReference>
<keyword evidence="4" id="KW-0964">Secreted</keyword>
<evidence type="ECO:0000256" key="2">
    <source>
        <dbReference type="ARBA" id="ARBA00004613"/>
    </source>
</evidence>
<reference evidence="13" key="1">
    <citation type="journal article" date="2019" name="Int. J. Syst. Evol. Microbiol.">
        <title>The Global Catalogue of Microorganisms (GCM) 10K type strain sequencing project: providing services to taxonomists for standard genome sequencing and annotation.</title>
        <authorList>
            <consortium name="The Broad Institute Genomics Platform"/>
            <consortium name="The Broad Institute Genome Sequencing Center for Infectious Disease"/>
            <person name="Wu L."/>
            <person name="Ma J."/>
        </authorList>
    </citation>
    <scope>NUCLEOTIDE SEQUENCE [LARGE SCALE GENOMIC DNA]</scope>
    <source>
        <strain evidence="13">KCTC 42984</strain>
    </source>
</reference>
<evidence type="ECO:0000256" key="10">
    <source>
        <dbReference type="ARBA" id="ARBA00022833"/>
    </source>
</evidence>
<dbReference type="Pfam" id="PF00353">
    <property type="entry name" value="HemolysinCabind"/>
    <property type="match status" value="3"/>
</dbReference>
<dbReference type="Pfam" id="PF13517">
    <property type="entry name" value="FG-GAP_3"/>
    <property type="match status" value="3"/>
</dbReference>
<evidence type="ECO:0000256" key="6">
    <source>
        <dbReference type="ARBA" id="ARBA00022723"/>
    </source>
</evidence>
<comment type="cofactor">
    <cofactor evidence="1">
        <name>Ca(2+)</name>
        <dbReference type="ChEBI" id="CHEBI:29108"/>
    </cofactor>
</comment>
<dbReference type="InterPro" id="IPR013858">
    <property type="entry name" value="Peptidase_M10B_C"/>
</dbReference>
<dbReference type="Gene3D" id="2.150.10.10">
    <property type="entry name" value="Serralysin-like metalloprotease, C-terminal"/>
    <property type="match status" value="2"/>
</dbReference>
<name>A0ABV7ITA7_9SPHN</name>
<dbReference type="PANTHER" id="PTHR38340:SF1">
    <property type="entry name" value="S-LAYER PROTEIN"/>
    <property type="match status" value="1"/>
</dbReference>
<evidence type="ECO:0000313" key="13">
    <source>
        <dbReference type="Proteomes" id="UP001595604"/>
    </source>
</evidence>
<evidence type="ECO:0000256" key="5">
    <source>
        <dbReference type="ARBA" id="ARBA00022670"/>
    </source>
</evidence>
<feature type="domain" description="Peptidase metallopeptidase" evidence="11">
    <location>
        <begin position="23"/>
        <end position="189"/>
    </location>
</feature>
<evidence type="ECO:0000256" key="3">
    <source>
        <dbReference type="ARBA" id="ARBA00009490"/>
    </source>
</evidence>
<evidence type="ECO:0000256" key="1">
    <source>
        <dbReference type="ARBA" id="ARBA00001913"/>
    </source>
</evidence>
<dbReference type="SUPFAM" id="SSF55486">
    <property type="entry name" value="Metalloproteases ('zincins'), catalytic domain"/>
    <property type="match status" value="1"/>
</dbReference>
<dbReference type="PANTHER" id="PTHR38340">
    <property type="entry name" value="S-LAYER PROTEIN"/>
    <property type="match status" value="1"/>
</dbReference>
<dbReference type="SUPFAM" id="SSF69318">
    <property type="entry name" value="Integrin alpha N-terminal domain"/>
    <property type="match status" value="1"/>
</dbReference>
<dbReference type="InterPro" id="IPR018511">
    <property type="entry name" value="Hemolysin-typ_Ca-bd_CS"/>
</dbReference>